<reference evidence="2 3" key="1">
    <citation type="submission" date="2016-06" db="EMBL/GenBank/DDBJ databases">
        <title>Evolution of pathogenesis and genome organization in the Tremellales.</title>
        <authorList>
            <person name="Cuomo C."/>
            <person name="Litvintseva A."/>
            <person name="Heitman J."/>
            <person name="Chen Y."/>
            <person name="Sun S."/>
            <person name="Springer D."/>
            <person name="Dromer F."/>
            <person name="Young S."/>
            <person name="Zeng Q."/>
            <person name="Chapman S."/>
            <person name="Gujja S."/>
            <person name="Saif S."/>
            <person name="Birren B."/>
        </authorList>
    </citation>
    <scope>NUCLEOTIDE SEQUENCE [LARGE SCALE GENOMIC DNA]</scope>
    <source>
        <strain evidence="2 3">ATCC 28783</strain>
    </source>
</reference>
<protein>
    <submittedName>
        <fullName evidence="2">Uncharacterized protein</fullName>
    </submittedName>
</protein>
<feature type="region of interest" description="Disordered" evidence="1">
    <location>
        <begin position="1"/>
        <end position="114"/>
    </location>
</feature>
<feature type="compositionally biased region" description="Basic and acidic residues" evidence="1">
    <location>
        <begin position="97"/>
        <end position="114"/>
    </location>
</feature>
<dbReference type="VEuPathDB" id="FungiDB:TREMEDRAFT_58487"/>
<dbReference type="InParanoid" id="A0A4Q1BM40"/>
<name>A0A4Q1BM40_TREME</name>
<organism evidence="2 3">
    <name type="scientific">Tremella mesenterica</name>
    <name type="common">Jelly fungus</name>
    <dbReference type="NCBI Taxonomy" id="5217"/>
    <lineage>
        <taxon>Eukaryota</taxon>
        <taxon>Fungi</taxon>
        <taxon>Dikarya</taxon>
        <taxon>Basidiomycota</taxon>
        <taxon>Agaricomycotina</taxon>
        <taxon>Tremellomycetes</taxon>
        <taxon>Tremellales</taxon>
        <taxon>Tremellaceae</taxon>
        <taxon>Tremella</taxon>
    </lineage>
</organism>
<feature type="compositionally biased region" description="Polar residues" evidence="1">
    <location>
        <begin position="34"/>
        <end position="51"/>
    </location>
</feature>
<sequence>MSTPPIVPVHPTSPPIDPSKLNNAPAPLPPIAQTELSQELQANASTASSLRSPDGPEGVHSSAYLDQGEVPSHPTVAETGLPLGQTERGVPKSPVVEADRTGQLPRKEGGEKKTEEIIKLNSFGGEGLAAKPAPGVTGGQ</sequence>
<evidence type="ECO:0000313" key="3">
    <source>
        <dbReference type="Proteomes" id="UP000289152"/>
    </source>
</evidence>
<keyword evidence="3" id="KW-1185">Reference proteome</keyword>
<proteinExistence type="predicted"/>
<dbReference type="EMBL" id="SDIL01000040">
    <property type="protein sequence ID" value="RXK38881.1"/>
    <property type="molecule type" value="Genomic_DNA"/>
</dbReference>
<evidence type="ECO:0000313" key="2">
    <source>
        <dbReference type="EMBL" id="RXK38881.1"/>
    </source>
</evidence>
<gene>
    <name evidence="2" type="ORF">M231_03830</name>
</gene>
<feature type="compositionally biased region" description="Pro residues" evidence="1">
    <location>
        <begin position="1"/>
        <end position="17"/>
    </location>
</feature>
<dbReference type="AlphaFoldDB" id="A0A4Q1BM40"/>
<evidence type="ECO:0000256" key="1">
    <source>
        <dbReference type="SAM" id="MobiDB-lite"/>
    </source>
</evidence>
<accession>A0A4Q1BM40</accession>
<dbReference type="Proteomes" id="UP000289152">
    <property type="component" value="Unassembled WGS sequence"/>
</dbReference>
<comment type="caution">
    <text evidence="2">The sequence shown here is derived from an EMBL/GenBank/DDBJ whole genome shotgun (WGS) entry which is preliminary data.</text>
</comment>
<dbReference type="STRING" id="5217.A0A4Q1BM40"/>